<dbReference type="AlphaFoldDB" id="C9L7X0"/>
<proteinExistence type="predicted"/>
<comment type="caution">
    <text evidence="1">The sequence shown here is derived from an EMBL/GenBank/DDBJ whole genome shotgun (WGS) entry which is preliminary data.</text>
</comment>
<dbReference type="KEGG" id="bhan:CGC63_09280"/>
<reference evidence="1" key="1">
    <citation type="submission" date="2009-09" db="EMBL/GenBank/DDBJ databases">
        <authorList>
            <person name="Weinstock G."/>
            <person name="Sodergren E."/>
            <person name="Clifton S."/>
            <person name="Fulton L."/>
            <person name="Fulton B."/>
            <person name="Courtney L."/>
            <person name="Fronick C."/>
            <person name="Harrison M."/>
            <person name="Strong C."/>
            <person name="Farmer C."/>
            <person name="Delahaunty K."/>
            <person name="Markovic C."/>
            <person name="Hall O."/>
            <person name="Minx P."/>
            <person name="Tomlinson C."/>
            <person name="Mitreva M."/>
            <person name="Nelson J."/>
            <person name="Hou S."/>
            <person name="Wollam A."/>
            <person name="Pepin K.H."/>
            <person name="Johnson M."/>
            <person name="Bhonagiri V."/>
            <person name="Nash W.E."/>
            <person name="Warren W."/>
            <person name="Chinwalla A."/>
            <person name="Mardis E.R."/>
            <person name="Wilson R.K."/>
        </authorList>
    </citation>
    <scope>NUCLEOTIDE SEQUENCE [LARGE SCALE GENOMIC DNA]</scope>
    <source>
        <strain evidence="1">DSM 20583</strain>
    </source>
</reference>
<organism evidence="1 2">
    <name type="scientific">Blautia hansenii DSM 20583</name>
    <dbReference type="NCBI Taxonomy" id="537007"/>
    <lineage>
        <taxon>Bacteria</taxon>
        <taxon>Bacillati</taxon>
        <taxon>Bacillota</taxon>
        <taxon>Clostridia</taxon>
        <taxon>Lachnospirales</taxon>
        <taxon>Lachnospiraceae</taxon>
        <taxon>Blautia</taxon>
    </lineage>
</organism>
<dbReference type="EMBL" id="ABYU02000016">
    <property type="protein sequence ID" value="EEX21865.1"/>
    <property type="molecule type" value="Genomic_DNA"/>
</dbReference>
<protein>
    <recommendedName>
        <fullName evidence="3">Phage protein</fullName>
    </recommendedName>
</protein>
<evidence type="ECO:0008006" key="3">
    <source>
        <dbReference type="Google" id="ProtNLM"/>
    </source>
</evidence>
<name>C9L7X0_BLAHA</name>
<accession>C9L7X0</accession>
<gene>
    <name evidence="1" type="ORF">BLAHAN_05493</name>
</gene>
<keyword evidence="2" id="KW-1185">Reference proteome</keyword>
<dbReference type="STRING" id="537007.BLAHAN_05493"/>
<dbReference type="Proteomes" id="UP000003755">
    <property type="component" value="Unassembled WGS sequence"/>
</dbReference>
<evidence type="ECO:0000313" key="1">
    <source>
        <dbReference type="EMBL" id="EEX21865.1"/>
    </source>
</evidence>
<evidence type="ECO:0000313" key="2">
    <source>
        <dbReference type="Proteomes" id="UP000003755"/>
    </source>
</evidence>
<dbReference type="RefSeq" id="WP_003020715.1">
    <property type="nucleotide sequence ID" value="NZ_CP022413.2"/>
</dbReference>
<sequence length="192" mass="22603">MAKRKCAICGEWIEDNNDSVPYKKRYAHLSCFNVAMKVVTTEKKPKSTKVVQKNTKKAPQKEVKTGLTEEEYQEKKQLCDFIREKTKADITIKIYKLIDDYIKKYKVTYKDIYETLYWYYSIESNEVKGDMIGIFPYVYNEAKNAMDNIRGAQKNCQEKMSEMISMYPEKVLKLPDIENRIIDQIDISKIGE</sequence>
<dbReference type="HOGENOM" id="CLU_1412768_0_0_9"/>